<dbReference type="SUPFAM" id="SSF50729">
    <property type="entry name" value="PH domain-like"/>
    <property type="match status" value="1"/>
</dbReference>
<evidence type="ECO:0000313" key="3">
    <source>
        <dbReference type="EMBL" id="CAD0202953.1"/>
    </source>
</evidence>
<evidence type="ECO:0000313" key="4">
    <source>
        <dbReference type="Proteomes" id="UP001154114"/>
    </source>
</evidence>
<dbReference type="EMBL" id="LR824021">
    <property type="protein sequence ID" value="CAD0202953.1"/>
    <property type="molecule type" value="Genomic_DNA"/>
</dbReference>
<feature type="compositionally biased region" description="Basic and acidic residues" evidence="1">
    <location>
        <begin position="867"/>
        <end position="877"/>
    </location>
</feature>
<feature type="compositionally biased region" description="Basic and acidic residues" evidence="1">
    <location>
        <begin position="228"/>
        <end position="249"/>
    </location>
</feature>
<sequence length="1016" mass="113882">MSGYLEIKYPFKSNLGLNPFKSWKRQWCILRPSPTCSGASLAVYCSEAGAPAGSVELPLGCVVKRAKSRTRPHAFAVFSVDDPRKPRVLLAAQSLHDTQVWMEKIRALLNGSKILNSEPLVKDSYSVSVVSTALSRRCGLGADTVVTLAAGGVLLARAHLAALLAWRHIRDVSLTHHHHTRTCVISVDSEFSNGGGELRLSSPLAGELARALRAALSGGGVRAPRKLSKSDGDLRQHRHTDTDMGDVRRSSWYSGPSEVSLDDIDLVMSKESKHIPVGQLSRCSGAGQLASTAALAQPNTAQSVASFDDSVSDRRSLLSVASGIYEEIPELPEAGARRNVSCDVPDGVLKAFGVSLDEPTYECVGDCVYATMRRRRPPPLPPRQRFGSSAGDGSVTRHSSLGSLPHAHTLPHALPHTATLPKRQPFSVFRYVHTLPHALPHTATLPKRQPFSVFRYVHTLPHALPHTATLPKRQPFSVFRYVHTLPHALPHTATLPKRQPFSVFRYVHTLPHALPHTATLPKRQPFSVFRYVHTLPHTATLPKRQPFSVFRYVHTLPHALPHTATLPKRQPFSVFRYVHTLPHALPHTATLPKRQPFSVFRYVHTLPHALPHTATLPKRQPFSVFRYVHTLPHALPHTATLPKRQPFSVFRYVHTLPHALPHTATLPKRQPFSVFRYVHTLPHALPHTATLPKRQPFSVFRYVHTLPHALPHTATLPKRQPFSVFRYVHTLPHALPHTATLPKRQPFSVFRYVHTLPHALPHTATLPKRQPFSVFRYVHTLPHALPHTATLPKRQPFSVFRYVHTLPHALPHTATLPKRQPFSVFRYVHTLPHALPHTATLPKRQPFSVFRKRLKSDSRVSGSQKSESSKEHKDVETKKKKFDFTPTRDIFKSFKVSRKMKNLKITSGNLSKGETKSCEFLDDTEHVQSNRCSKSVECLENDFDFEADLSIEFSEDSVTALSIPQQIVDLLLGHDQLSKVRLKDEVESDYMPMSPIIPPPPIEHHYIVMSPRTNIA</sequence>
<proteinExistence type="predicted"/>
<dbReference type="PROSITE" id="PS50003">
    <property type="entry name" value="PH_DOMAIN"/>
    <property type="match status" value="1"/>
</dbReference>
<dbReference type="CDD" id="cd00821">
    <property type="entry name" value="PH"/>
    <property type="match status" value="1"/>
</dbReference>
<gene>
    <name evidence="3" type="ORF">CINC_LOCUS4608</name>
</gene>
<feature type="region of interest" description="Disordered" evidence="1">
    <location>
        <begin position="853"/>
        <end position="878"/>
    </location>
</feature>
<dbReference type="Proteomes" id="UP001154114">
    <property type="component" value="Chromosome 18"/>
</dbReference>
<protein>
    <recommendedName>
        <fullName evidence="2">PH domain-containing protein</fullName>
    </recommendedName>
</protein>
<reference evidence="3" key="1">
    <citation type="submission" date="2021-12" db="EMBL/GenBank/DDBJ databases">
        <authorList>
            <person name="King R."/>
        </authorList>
    </citation>
    <scope>NUCLEOTIDE SEQUENCE</scope>
</reference>
<evidence type="ECO:0000259" key="2">
    <source>
        <dbReference type="PROSITE" id="PS50003"/>
    </source>
</evidence>
<feature type="region of interest" description="Disordered" evidence="1">
    <location>
        <begin position="373"/>
        <end position="410"/>
    </location>
</feature>
<dbReference type="InterPro" id="IPR001849">
    <property type="entry name" value="PH_domain"/>
</dbReference>
<dbReference type="InterPro" id="IPR011993">
    <property type="entry name" value="PH-like_dom_sf"/>
</dbReference>
<name>A0A9N8KYL3_CHRIL</name>
<organism evidence="3 4">
    <name type="scientific">Chrysodeixis includens</name>
    <name type="common">Soybean looper</name>
    <name type="synonym">Pseudoplusia includens</name>
    <dbReference type="NCBI Taxonomy" id="689277"/>
    <lineage>
        <taxon>Eukaryota</taxon>
        <taxon>Metazoa</taxon>
        <taxon>Ecdysozoa</taxon>
        <taxon>Arthropoda</taxon>
        <taxon>Hexapoda</taxon>
        <taxon>Insecta</taxon>
        <taxon>Pterygota</taxon>
        <taxon>Neoptera</taxon>
        <taxon>Endopterygota</taxon>
        <taxon>Lepidoptera</taxon>
        <taxon>Glossata</taxon>
        <taxon>Ditrysia</taxon>
        <taxon>Noctuoidea</taxon>
        <taxon>Noctuidae</taxon>
        <taxon>Plusiinae</taxon>
        <taxon>Chrysodeixis</taxon>
    </lineage>
</organism>
<dbReference type="AlphaFoldDB" id="A0A9N8KYL3"/>
<dbReference type="SMART" id="SM00233">
    <property type="entry name" value="PH"/>
    <property type="match status" value="1"/>
</dbReference>
<keyword evidence="4" id="KW-1185">Reference proteome</keyword>
<feature type="region of interest" description="Disordered" evidence="1">
    <location>
        <begin position="221"/>
        <end position="251"/>
    </location>
</feature>
<dbReference type="Gene3D" id="2.30.29.30">
    <property type="entry name" value="Pleckstrin-homology domain (PH domain)/Phosphotyrosine-binding domain (PTB)"/>
    <property type="match status" value="1"/>
</dbReference>
<accession>A0A9N8KYL3</accession>
<dbReference type="Pfam" id="PF00169">
    <property type="entry name" value="PH"/>
    <property type="match status" value="1"/>
</dbReference>
<evidence type="ECO:0000256" key="1">
    <source>
        <dbReference type="SAM" id="MobiDB-lite"/>
    </source>
</evidence>
<feature type="domain" description="PH" evidence="2">
    <location>
        <begin position="1"/>
        <end position="110"/>
    </location>
</feature>
<dbReference type="OrthoDB" id="6077994at2759"/>